<dbReference type="InterPro" id="IPR050259">
    <property type="entry name" value="SDR"/>
</dbReference>
<dbReference type="PANTHER" id="PTHR42879">
    <property type="entry name" value="3-OXOACYL-(ACYL-CARRIER-PROTEIN) REDUCTASE"/>
    <property type="match status" value="1"/>
</dbReference>
<dbReference type="GO" id="GO:0004316">
    <property type="term" value="F:3-oxoacyl-[acyl-carrier-protein] reductase (NADPH) activity"/>
    <property type="evidence" value="ECO:0007669"/>
    <property type="project" value="UniProtKB-EC"/>
</dbReference>
<dbReference type="Pfam" id="PF00106">
    <property type="entry name" value="adh_short"/>
    <property type="match status" value="1"/>
</dbReference>
<accession>A0A160V6S9</accession>
<gene>
    <name evidence="2" type="ORF">MGWOODY_Clf1463</name>
</gene>
<dbReference type="PRINTS" id="PR00080">
    <property type="entry name" value="SDRFAMILY"/>
</dbReference>
<dbReference type="SUPFAM" id="SSF51735">
    <property type="entry name" value="NAD(P)-binding Rossmann-fold domains"/>
    <property type="match status" value="1"/>
</dbReference>
<name>A0A160V6S9_9ZZZZ</name>
<protein>
    <submittedName>
        <fullName evidence="2">3-oxoacyl-[acyl-carrier protein] reductase</fullName>
        <ecNumber evidence="2">1.1.1.100</ecNumber>
    </submittedName>
</protein>
<sequence>MDMGLEGKTAIITGGSDGIGKAAALSMAKEGANVVIVARRQEVLDQAVQEIKTATEGSVVPLALDITTDGASQKMIKTAVDNFGRVDIIVNNAGSSMAKPFESVSHEDWQSDFELKVWAAVRLMQDSIIEMRKAGGGRIINVTNLGGRTPGPASMPTSISRAAGIAITKGLSKDLAKENILVTTVCIGLVKSGQHQRRYDARLENEPNLSLETFYDELAQARSVPIGRVAEPEEAGDVIAFLASERASYLTGIAVNLDGGASAVL</sequence>
<proteinExistence type="inferred from homology"/>
<dbReference type="InterPro" id="IPR036291">
    <property type="entry name" value="NAD(P)-bd_dom_sf"/>
</dbReference>
<reference evidence="2" key="1">
    <citation type="submission" date="2015-10" db="EMBL/GenBank/DDBJ databases">
        <authorList>
            <person name="Gilbert D.G."/>
        </authorList>
    </citation>
    <scope>NUCLEOTIDE SEQUENCE</scope>
</reference>
<dbReference type="AlphaFoldDB" id="A0A160V6S9"/>
<keyword evidence="2" id="KW-0560">Oxidoreductase</keyword>
<dbReference type="InterPro" id="IPR002347">
    <property type="entry name" value="SDR_fam"/>
</dbReference>
<evidence type="ECO:0000256" key="1">
    <source>
        <dbReference type="ARBA" id="ARBA00006484"/>
    </source>
</evidence>
<dbReference type="FunFam" id="3.40.50.720:FF:000084">
    <property type="entry name" value="Short-chain dehydrogenase reductase"/>
    <property type="match status" value="1"/>
</dbReference>
<comment type="similarity">
    <text evidence="1">Belongs to the short-chain dehydrogenases/reductases (SDR) family.</text>
</comment>
<dbReference type="EMBL" id="FAXA01000038">
    <property type="protein sequence ID" value="CUV01298.1"/>
    <property type="molecule type" value="Genomic_DNA"/>
</dbReference>
<dbReference type="EC" id="1.1.1.100" evidence="2"/>
<dbReference type="PRINTS" id="PR00081">
    <property type="entry name" value="GDHRDH"/>
</dbReference>
<dbReference type="Gene3D" id="3.40.50.720">
    <property type="entry name" value="NAD(P)-binding Rossmann-like Domain"/>
    <property type="match status" value="1"/>
</dbReference>
<evidence type="ECO:0000313" key="2">
    <source>
        <dbReference type="EMBL" id="CUV01298.1"/>
    </source>
</evidence>
<organism evidence="2">
    <name type="scientific">hydrothermal vent metagenome</name>
    <dbReference type="NCBI Taxonomy" id="652676"/>
    <lineage>
        <taxon>unclassified sequences</taxon>
        <taxon>metagenomes</taxon>
        <taxon>ecological metagenomes</taxon>
    </lineage>
</organism>